<name>A0ABU0YIN5_9PROT</name>
<evidence type="ECO:0000313" key="4">
    <source>
        <dbReference type="Proteomes" id="UP001230156"/>
    </source>
</evidence>
<dbReference type="Pfam" id="PF13671">
    <property type="entry name" value="AAA_33"/>
    <property type="match status" value="1"/>
</dbReference>
<dbReference type="Proteomes" id="UP001230156">
    <property type="component" value="Unassembled WGS sequence"/>
</dbReference>
<dbReference type="InterPro" id="IPR002575">
    <property type="entry name" value="Aminoglycoside_PTrfase"/>
</dbReference>
<dbReference type="PANTHER" id="PTHR43883:SF1">
    <property type="entry name" value="GLUCONOKINASE"/>
    <property type="match status" value="1"/>
</dbReference>
<evidence type="ECO:0000313" key="3">
    <source>
        <dbReference type="EMBL" id="MDQ7247569.1"/>
    </source>
</evidence>
<dbReference type="PANTHER" id="PTHR43883">
    <property type="entry name" value="SLR0207 PROTEIN"/>
    <property type="match status" value="1"/>
</dbReference>
<protein>
    <submittedName>
        <fullName evidence="3">AAA family ATPase</fullName>
    </submittedName>
</protein>
<dbReference type="Pfam" id="PF01636">
    <property type="entry name" value="APH"/>
    <property type="match status" value="1"/>
</dbReference>
<feature type="domain" description="Aminoglycoside phosphotransferase" evidence="2">
    <location>
        <begin position="64"/>
        <end position="271"/>
    </location>
</feature>
<accession>A0ABU0YIN5</accession>
<feature type="region of interest" description="Disordered" evidence="1">
    <location>
        <begin position="1"/>
        <end position="23"/>
    </location>
</feature>
<evidence type="ECO:0000256" key="1">
    <source>
        <dbReference type="SAM" id="MobiDB-lite"/>
    </source>
</evidence>
<dbReference type="Gene3D" id="3.40.50.300">
    <property type="entry name" value="P-loop containing nucleotide triphosphate hydrolases"/>
    <property type="match status" value="1"/>
</dbReference>
<dbReference type="SUPFAM" id="SSF52540">
    <property type="entry name" value="P-loop containing nucleoside triphosphate hydrolases"/>
    <property type="match status" value="1"/>
</dbReference>
<dbReference type="Gene3D" id="3.90.1200.10">
    <property type="match status" value="1"/>
</dbReference>
<evidence type="ECO:0000259" key="2">
    <source>
        <dbReference type="Pfam" id="PF01636"/>
    </source>
</evidence>
<sequence>MTEAGQQETVAFLSDPKTHGGVKPETITTHASIVFMAGERVLKLKRAVKYSYLDFSTIALRRKSCEEELKLNRRTAPNLYLDVQPITREAGGLKLGGKGEAVDWVVVMRRFPQEALFSRLAEADKLTPDLMRRLADRIATFHREAAVTPDFGGGAGVAQVIGINDENLRRDGPPRIPVAEAEALTTAARQAASHCASLLERRRKAGKVRQCHGDLHLNNICLIDGEPTLFDCIEFNPSLAAIDVLYDLAFLLMDLIYRGHTTDAAVVFNRYLDVADESDGLAAMPLFLSLRAWVRAHVTATAARSGAGDLAEARRYFDLACDFMKPRPPRLVAVGGLSGTGKSTIAAILAGRLGRAPAARVLRSDVIRKRQHGAAPEQSLAAEAYSEAATRRVYAALEAEAQSAIDAKCSVIIDAVSAKPEERAAFAVLARRLGVPFDGIWLEASAEVLRRRIGGRKNDASDADLAVLERQLGYDLGAIDWHRIDASAAPDAIAEAALNAIS</sequence>
<dbReference type="InterPro" id="IPR052732">
    <property type="entry name" value="Cell-binding_unc_protein"/>
</dbReference>
<dbReference type="SUPFAM" id="SSF56112">
    <property type="entry name" value="Protein kinase-like (PK-like)"/>
    <property type="match status" value="1"/>
</dbReference>
<reference evidence="4" key="1">
    <citation type="submission" date="2023-08" db="EMBL/GenBank/DDBJ databases">
        <title>Rhodospirillaceae gen. nov., a novel taxon isolated from the Yangtze River Yuezi River estuary sludge.</title>
        <authorList>
            <person name="Ruan L."/>
        </authorList>
    </citation>
    <scope>NUCLEOTIDE SEQUENCE [LARGE SCALE GENOMIC DNA]</scope>
    <source>
        <strain evidence="4">R-7</strain>
    </source>
</reference>
<dbReference type="InterPro" id="IPR027417">
    <property type="entry name" value="P-loop_NTPase"/>
</dbReference>
<dbReference type="InterPro" id="IPR011009">
    <property type="entry name" value="Kinase-like_dom_sf"/>
</dbReference>
<dbReference type="EMBL" id="JAUYVI010000002">
    <property type="protein sequence ID" value="MDQ7247569.1"/>
    <property type="molecule type" value="Genomic_DNA"/>
</dbReference>
<comment type="caution">
    <text evidence="3">The sequence shown here is derived from an EMBL/GenBank/DDBJ whole genome shotgun (WGS) entry which is preliminary data.</text>
</comment>
<keyword evidence="4" id="KW-1185">Reference proteome</keyword>
<proteinExistence type="predicted"/>
<organism evidence="3 4">
    <name type="scientific">Dongia sedimenti</name>
    <dbReference type="NCBI Taxonomy" id="3064282"/>
    <lineage>
        <taxon>Bacteria</taxon>
        <taxon>Pseudomonadati</taxon>
        <taxon>Pseudomonadota</taxon>
        <taxon>Alphaproteobacteria</taxon>
        <taxon>Rhodospirillales</taxon>
        <taxon>Dongiaceae</taxon>
        <taxon>Dongia</taxon>
    </lineage>
</organism>
<gene>
    <name evidence="3" type="ORF">Q8A70_07815</name>
</gene>
<dbReference type="RefSeq" id="WP_379954973.1">
    <property type="nucleotide sequence ID" value="NZ_JAUYVI010000002.1"/>
</dbReference>